<keyword evidence="2" id="KW-1185">Reference proteome</keyword>
<organism evidence="1 2">
    <name type="scientific">Mucuna pruriens</name>
    <name type="common">Velvet bean</name>
    <name type="synonym">Dolichos pruriens</name>
    <dbReference type="NCBI Taxonomy" id="157652"/>
    <lineage>
        <taxon>Eukaryota</taxon>
        <taxon>Viridiplantae</taxon>
        <taxon>Streptophyta</taxon>
        <taxon>Embryophyta</taxon>
        <taxon>Tracheophyta</taxon>
        <taxon>Spermatophyta</taxon>
        <taxon>Magnoliopsida</taxon>
        <taxon>eudicotyledons</taxon>
        <taxon>Gunneridae</taxon>
        <taxon>Pentapetalae</taxon>
        <taxon>rosids</taxon>
        <taxon>fabids</taxon>
        <taxon>Fabales</taxon>
        <taxon>Fabaceae</taxon>
        <taxon>Papilionoideae</taxon>
        <taxon>50 kb inversion clade</taxon>
        <taxon>NPAAA clade</taxon>
        <taxon>indigoferoid/millettioid clade</taxon>
        <taxon>Phaseoleae</taxon>
        <taxon>Mucuna</taxon>
    </lineage>
</organism>
<sequence length="134" mass="15477">MIDVVEVQMDKLKSGLERMVDAIISKNALIENLSEQLRSVTKLFVNNNLSISNDGDLCSKINNIKIQVRPQNWLTIANLKYHGPGVKLRVINVSNLTIEDRLLHYRYVHILIPHGSNYNQLLREDTFILWPIKE</sequence>
<dbReference type="EMBL" id="QJKJ01017662">
    <property type="protein sequence ID" value="RDX58275.1"/>
    <property type="molecule type" value="Genomic_DNA"/>
</dbReference>
<gene>
    <name evidence="1" type="ORF">CR513_62420</name>
</gene>
<accession>A0A371E0F6</accession>
<name>A0A371E0F6_MUCPR</name>
<evidence type="ECO:0000313" key="2">
    <source>
        <dbReference type="Proteomes" id="UP000257109"/>
    </source>
</evidence>
<protein>
    <submittedName>
        <fullName evidence="1">Uncharacterized protein</fullName>
    </submittedName>
</protein>
<dbReference type="AlphaFoldDB" id="A0A371E0F6"/>
<reference evidence="1" key="1">
    <citation type="submission" date="2018-05" db="EMBL/GenBank/DDBJ databases">
        <title>Draft genome of Mucuna pruriens seed.</title>
        <authorList>
            <person name="Nnadi N.E."/>
            <person name="Vos R."/>
            <person name="Hasami M.H."/>
            <person name="Devisetty U.K."/>
            <person name="Aguiy J.C."/>
        </authorList>
    </citation>
    <scope>NUCLEOTIDE SEQUENCE [LARGE SCALE GENOMIC DNA]</scope>
    <source>
        <strain evidence="1">JCA_2017</strain>
    </source>
</reference>
<dbReference type="OrthoDB" id="1436344at2759"/>
<comment type="caution">
    <text evidence="1">The sequence shown here is derived from an EMBL/GenBank/DDBJ whole genome shotgun (WGS) entry which is preliminary data.</text>
</comment>
<evidence type="ECO:0000313" key="1">
    <source>
        <dbReference type="EMBL" id="RDX58275.1"/>
    </source>
</evidence>
<proteinExistence type="predicted"/>
<dbReference type="Proteomes" id="UP000257109">
    <property type="component" value="Unassembled WGS sequence"/>
</dbReference>
<feature type="non-terminal residue" evidence="1">
    <location>
        <position position="1"/>
    </location>
</feature>